<dbReference type="AlphaFoldDB" id="A0A2H0KC42"/>
<organism evidence="2 3">
    <name type="scientific">Candidatus Taylorbacteria bacterium CG11_big_fil_rev_8_21_14_0_20_46_11</name>
    <dbReference type="NCBI Taxonomy" id="1975025"/>
    <lineage>
        <taxon>Bacteria</taxon>
        <taxon>Candidatus Tayloriibacteriota</taxon>
    </lineage>
</organism>
<evidence type="ECO:0000256" key="1">
    <source>
        <dbReference type="SAM" id="MobiDB-lite"/>
    </source>
</evidence>
<protein>
    <submittedName>
        <fullName evidence="2">Uncharacterized protein</fullName>
    </submittedName>
</protein>
<accession>A0A2H0KC42</accession>
<evidence type="ECO:0000313" key="3">
    <source>
        <dbReference type="Proteomes" id="UP000229342"/>
    </source>
</evidence>
<reference evidence="2 3" key="1">
    <citation type="submission" date="2017-09" db="EMBL/GenBank/DDBJ databases">
        <title>Depth-based differentiation of microbial function through sediment-hosted aquifers and enrichment of novel symbionts in the deep terrestrial subsurface.</title>
        <authorList>
            <person name="Probst A.J."/>
            <person name="Ladd B."/>
            <person name="Jarett J.K."/>
            <person name="Geller-Mcgrath D.E."/>
            <person name="Sieber C.M."/>
            <person name="Emerson J.B."/>
            <person name="Anantharaman K."/>
            <person name="Thomas B.C."/>
            <person name="Malmstrom R."/>
            <person name="Stieglmeier M."/>
            <person name="Klingl A."/>
            <person name="Woyke T."/>
            <person name="Ryan C.M."/>
            <person name="Banfield J.F."/>
        </authorList>
    </citation>
    <scope>NUCLEOTIDE SEQUENCE [LARGE SCALE GENOMIC DNA]</scope>
    <source>
        <strain evidence="2">CG11_big_fil_rev_8_21_14_0_20_46_11</strain>
    </source>
</reference>
<proteinExistence type="predicted"/>
<gene>
    <name evidence="2" type="ORF">COV91_02020</name>
</gene>
<feature type="region of interest" description="Disordered" evidence="1">
    <location>
        <begin position="15"/>
        <end position="40"/>
    </location>
</feature>
<dbReference type="Proteomes" id="UP000229342">
    <property type="component" value="Unassembled WGS sequence"/>
</dbReference>
<comment type="caution">
    <text evidence="2">The sequence shown here is derived from an EMBL/GenBank/DDBJ whole genome shotgun (WGS) entry which is preliminary data.</text>
</comment>
<evidence type="ECO:0000313" key="2">
    <source>
        <dbReference type="EMBL" id="PIQ68830.1"/>
    </source>
</evidence>
<name>A0A2H0KC42_9BACT</name>
<dbReference type="EMBL" id="PCVG01000024">
    <property type="protein sequence ID" value="PIQ68830.1"/>
    <property type="molecule type" value="Genomic_DNA"/>
</dbReference>
<sequence>MPALRSRSRLAEAVGEAQVGAGGSAGAKRRQRVPSRRGEKRILGASQDLERFFGEMRKVYRSRRERGLGFVSPYSVGKKLEQRIELLHR</sequence>